<dbReference type="GO" id="GO:0009279">
    <property type="term" value="C:cell outer membrane"/>
    <property type="evidence" value="ECO:0007669"/>
    <property type="project" value="UniProtKB-SubCell"/>
</dbReference>
<keyword evidence="2 10" id="KW-0813">Transport</keyword>
<evidence type="ECO:0000256" key="8">
    <source>
        <dbReference type="ARBA" id="ARBA00023136"/>
    </source>
</evidence>
<dbReference type="NCBIfam" id="TIGR04057">
    <property type="entry name" value="SusC_RagA_signa"/>
    <property type="match status" value="1"/>
</dbReference>
<dbReference type="Pfam" id="PF00593">
    <property type="entry name" value="TonB_dep_Rec_b-barrel"/>
    <property type="match status" value="1"/>
</dbReference>
<name>E4T7F0_PALPW</name>
<dbReference type="SUPFAM" id="SSF49464">
    <property type="entry name" value="Carboxypeptidase regulatory domain-like"/>
    <property type="match status" value="1"/>
</dbReference>
<gene>
    <name evidence="13" type="ordered locus">Palpr_2512</name>
</gene>
<dbReference type="Pfam" id="PF07715">
    <property type="entry name" value="Plug"/>
    <property type="match status" value="1"/>
</dbReference>
<evidence type="ECO:0000256" key="2">
    <source>
        <dbReference type="ARBA" id="ARBA00022448"/>
    </source>
</evidence>
<evidence type="ECO:0000256" key="3">
    <source>
        <dbReference type="ARBA" id="ARBA00022452"/>
    </source>
</evidence>
<evidence type="ECO:0000256" key="7">
    <source>
        <dbReference type="ARBA" id="ARBA00023077"/>
    </source>
</evidence>
<reference key="1">
    <citation type="submission" date="2010-11" db="EMBL/GenBank/DDBJ databases">
        <title>The complete genome of Paludibacter propionicigenes DSM 17365.</title>
        <authorList>
            <consortium name="US DOE Joint Genome Institute (JGI-PGF)"/>
            <person name="Lucas S."/>
            <person name="Copeland A."/>
            <person name="Lapidus A."/>
            <person name="Bruce D."/>
            <person name="Goodwin L."/>
            <person name="Pitluck S."/>
            <person name="Kyrpides N."/>
            <person name="Mavromatis K."/>
            <person name="Ivanova N."/>
            <person name="Munk A.C."/>
            <person name="Brettin T."/>
            <person name="Detter J.C."/>
            <person name="Han C."/>
            <person name="Tapia R."/>
            <person name="Land M."/>
            <person name="Hauser L."/>
            <person name="Markowitz V."/>
            <person name="Cheng J.-F."/>
            <person name="Hugenholtz P."/>
            <person name="Woyke T."/>
            <person name="Wu D."/>
            <person name="Gronow S."/>
            <person name="Wellnitz S."/>
            <person name="Brambilla E."/>
            <person name="Klenk H.-P."/>
            <person name="Eisen J.A."/>
        </authorList>
    </citation>
    <scope>NUCLEOTIDE SEQUENCE</scope>
    <source>
        <strain>WB4</strain>
    </source>
</reference>
<evidence type="ECO:0000256" key="10">
    <source>
        <dbReference type="PROSITE-ProRule" id="PRU01360"/>
    </source>
</evidence>
<dbReference type="InterPro" id="IPR008969">
    <property type="entry name" value="CarboxyPept-like_regulatory"/>
</dbReference>
<dbReference type="Gene3D" id="2.170.130.10">
    <property type="entry name" value="TonB-dependent receptor, plug domain"/>
    <property type="match status" value="1"/>
</dbReference>
<dbReference type="AlphaFoldDB" id="E4T7F0"/>
<accession>E4T7F0</accession>
<dbReference type="EMBL" id="CP002345">
    <property type="protein sequence ID" value="ADQ80644.1"/>
    <property type="molecule type" value="Genomic_DNA"/>
</dbReference>
<evidence type="ECO:0000313" key="13">
    <source>
        <dbReference type="EMBL" id="ADQ80644.1"/>
    </source>
</evidence>
<dbReference type="Gene3D" id="2.60.40.1120">
    <property type="entry name" value="Carboxypeptidase-like, regulatory domain"/>
    <property type="match status" value="1"/>
</dbReference>
<comment type="similarity">
    <text evidence="10 11">Belongs to the TonB-dependent receptor family.</text>
</comment>
<dbReference type="InterPro" id="IPR012910">
    <property type="entry name" value="Plug_dom"/>
</dbReference>
<dbReference type="NCBIfam" id="TIGR04056">
    <property type="entry name" value="OMP_RagA_SusC"/>
    <property type="match status" value="1"/>
</dbReference>
<dbReference type="OrthoDB" id="9768177at2"/>
<dbReference type="Gene3D" id="2.40.170.20">
    <property type="entry name" value="TonB-dependent receptor, beta-barrel domain"/>
    <property type="match status" value="1"/>
</dbReference>
<evidence type="ECO:0000259" key="12">
    <source>
        <dbReference type="SMART" id="SM00965"/>
    </source>
</evidence>
<keyword evidence="13" id="KW-0675">Receptor</keyword>
<dbReference type="HOGENOM" id="CLU_004317_0_1_10"/>
<evidence type="ECO:0000256" key="9">
    <source>
        <dbReference type="ARBA" id="ARBA00023237"/>
    </source>
</evidence>
<dbReference type="InterPro" id="IPR023997">
    <property type="entry name" value="TonB-dep_OMP_SusC/RagA_CS"/>
</dbReference>
<dbReference type="InterPro" id="IPR039426">
    <property type="entry name" value="TonB-dep_rcpt-like"/>
</dbReference>
<protein>
    <submittedName>
        <fullName evidence="13">TonB-dependent receptor</fullName>
    </submittedName>
</protein>
<proteinExistence type="inferred from homology"/>
<organism evidence="13 14">
    <name type="scientific">Paludibacter propionicigenes (strain DSM 17365 / JCM 13257 / WB4)</name>
    <dbReference type="NCBI Taxonomy" id="694427"/>
    <lineage>
        <taxon>Bacteria</taxon>
        <taxon>Pseudomonadati</taxon>
        <taxon>Bacteroidota</taxon>
        <taxon>Bacteroidia</taxon>
        <taxon>Bacteroidales</taxon>
        <taxon>Paludibacteraceae</taxon>
        <taxon>Paludibacter</taxon>
    </lineage>
</organism>
<keyword evidence="9 10" id="KW-0998">Cell outer membrane</keyword>
<evidence type="ECO:0000256" key="4">
    <source>
        <dbReference type="ARBA" id="ARBA00022496"/>
    </source>
</evidence>
<dbReference type="eggNOG" id="COG1629">
    <property type="taxonomic scope" value="Bacteria"/>
</dbReference>
<dbReference type="SUPFAM" id="SSF56935">
    <property type="entry name" value="Porins"/>
    <property type="match status" value="1"/>
</dbReference>
<dbReference type="STRING" id="694427.Palpr_2512"/>
<comment type="subcellular location">
    <subcellularLocation>
        <location evidence="1 10">Cell outer membrane</location>
        <topology evidence="1 10">Multi-pass membrane protein</topology>
    </subcellularLocation>
</comment>
<dbReference type="Gene3D" id="3.55.50.30">
    <property type="match status" value="1"/>
</dbReference>
<sequence length="1204" mass="133880">MKKKKIISILFEFVINKKTFSTRANHRAYRYNVTPPMRITRISFLLVMMLSLHIGLSAQSLTDKVSFGIKHQTLDNGLQTLGELSGFKMSYSADQVSQYKNISVEKKTRTVEATLNLLLANTTLTFEAAGKNILIVKKNKEQAANSSSILISGTVTDAGSELLPGVSIRVKGSNTGTITDVDGKYSIEVVKGDVLILSYLGYNPKEVQATASGVINVSLTPNSVLLSEVSVVSNGYQVVSKERSTGSFGHIGKEKLSIAKSPGVLDKIKGQVAGLLVDTRHGDGTFTYRNEHTEGSALNIRGINSLQSFYADSSPLVVIDGFPTSFDLTTLNPENIEDITFLKDASAASIWGARAANGVIVIRTKKGNKNTPVSINFSTVLSMSGKPDLKKFSTLNSSQTIDYVQEMIGLGRIQDQINVPQPLPLDQASELIFQNKRGEIDDATLNAKLNILRNRNGLNQVDKYLLNNPWMQQYNISLTGGNENSSYYVNGSYAKEAQSTKGNQSDRATITANNDFKFYDRFTLTTRINATWLKDKKNGIGLNALNSANKTLHPFDQIVDETGKRVQRYPAYFSGRVKNLESLGYLPWGYNELDELDNSDNTSNQDLIQVSTNLNTKIAKGLTLDLTYRYESNVYSTDNYSNQYTYAARDLVNHYTSLNADNELVYGLPKGGLFDNSIESSKQKSYRAQLNFDNTWKDHMFTAIAGTELRSVDGKGKTFRYYGYNDQTQTHSPIDYGITNASMPYNVDGYQEPVIDYTNTSANVERYLSYYSNAAYTYKNKYTASGSIRLDDYNYYGRNANNNPKPMYSTGLAWMIGKEEFLSKASFIDQLKLRLSYGFNGNIVRNVFPYTAMRMGNYDPYSNAVAGMIYSAANPNLKWEKTKQLNFGIDFAFFNNILSGTVEYYDKHSSDLIKDVLVNPTNGFVSIQKNASSMQGHGVDVTLNLKALDLKNYGLTINANFAYNTHKVTDGDLIAPSYVFYSNIPNLYGYPIDNLFVYRFAGLDAQGQSQVLDKNGKILTINDDASTINERVYAGRTSPPYFGGAQFSARIYNFDISLMTSYKFGHKALRNALLGVQADSQYRGYLVADASLNDRWRKPGDEQNTNVPGMEYLTAASLTRYQESDINVLNASQIRLEQLSVSYTLPEKLINKKVIKGMSLSASVRNLGVIVFNKYGIDTDYQSSLISGVLPLAKTYVFSLNINL</sequence>
<keyword evidence="5 10" id="KW-0812">Transmembrane</keyword>
<feature type="domain" description="Secretin/TonB short N-terminal" evidence="12">
    <location>
        <begin position="87"/>
        <end position="138"/>
    </location>
</feature>
<keyword evidence="7 11" id="KW-0798">TonB box</keyword>
<keyword evidence="6" id="KW-0408">Iron</keyword>
<evidence type="ECO:0000313" key="14">
    <source>
        <dbReference type="Proteomes" id="UP000008718"/>
    </source>
</evidence>
<keyword evidence="3 10" id="KW-1134">Transmembrane beta strand</keyword>
<reference evidence="13 14" key="2">
    <citation type="journal article" date="2011" name="Stand. Genomic Sci.">
        <title>Complete genome sequence of Paludibacter propionicigenes type strain (WB4).</title>
        <authorList>
            <person name="Gronow S."/>
            <person name="Munk C."/>
            <person name="Lapidus A."/>
            <person name="Nolan M."/>
            <person name="Lucas S."/>
            <person name="Hammon N."/>
            <person name="Deshpande S."/>
            <person name="Cheng J.F."/>
            <person name="Tapia R."/>
            <person name="Han C."/>
            <person name="Goodwin L."/>
            <person name="Pitluck S."/>
            <person name="Liolios K."/>
            <person name="Ivanova N."/>
            <person name="Mavromatis K."/>
            <person name="Mikhailova N."/>
            <person name="Pati A."/>
            <person name="Chen A."/>
            <person name="Palaniappan K."/>
            <person name="Land M."/>
            <person name="Hauser L."/>
            <person name="Chang Y.J."/>
            <person name="Jeffries C.D."/>
            <person name="Brambilla E."/>
            <person name="Rohde M."/>
            <person name="Goker M."/>
            <person name="Detter J.C."/>
            <person name="Woyke T."/>
            <person name="Bristow J."/>
            <person name="Eisen J.A."/>
            <person name="Markowitz V."/>
            <person name="Hugenholtz P."/>
            <person name="Kyrpides N.C."/>
            <person name="Klenk H.P."/>
        </authorList>
    </citation>
    <scope>NUCLEOTIDE SEQUENCE [LARGE SCALE GENOMIC DNA]</scope>
    <source>
        <strain evidence="14">DSM 17365 / JCM 13257 / WB4</strain>
    </source>
</reference>
<dbReference type="InterPro" id="IPR036942">
    <property type="entry name" value="Beta-barrel_TonB_sf"/>
</dbReference>
<evidence type="ECO:0000256" key="1">
    <source>
        <dbReference type="ARBA" id="ARBA00004571"/>
    </source>
</evidence>
<keyword evidence="14" id="KW-1185">Reference proteome</keyword>
<dbReference type="GO" id="GO:0006826">
    <property type="term" value="P:iron ion transport"/>
    <property type="evidence" value="ECO:0007669"/>
    <property type="project" value="UniProtKB-KW"/>
</dbReference>
<dbReference type="InterPro" id="IPR000531">
    <property type="entry name" value="Beta-barrel_TonB"/>
</dbReference>
<dbReference type="PROSITE" id="PS52016">
    <property type="entry name" value="TONB_DEPENDENT_REC_3"/>
    <property type="match status" value="1"/>
</dbReference>
<keyword evidence="4" id="KW-0410">Iron transport</keyword>
<evidence type="ECO:0000256" key="6">
    <source>
        <dbReference type="ARBA" id="ARBA00023004"/>
    </source>
</evidence>
<dbReference type="InterPro" id="IPR037066">
    <property type="entry name" value="Plug_dom_sf"/>
</dbReference>
<keyword evidence="4" id="KW-0406">Ion transport</keyword>
<keyword evidence="8 10" id="KW-0472">Membrane</keyword>
<dbReference type="InterPro" id="IPR011662">
    <property type="entry name" value="Secretin/TonB_short_N"/>
</dbReference>
<dbReference type="SMART" id="SM00965">
    <property type="entry name" value="STN"/>
    <property type="match status" value="1"/>
</dbReference>
<dbReference type="Pfam" id="PF13715">
    <property type="entry name" value="CarbopepD_reg_2"/>
    <property type="match status" value="1"/>
</dbReference>
<dbReference type="eggNOG" id="COG4771">
    <property type="taxonomic scope" value="Bacteria"/>
</dbReference>
<dbReference type="InterPro" id="IPR023996">
    <property type="entry name" value="TonB-dep_OMP_SusC/RagA"/>
</dbReference>
<evidence type="ECO:0000256" key="5">
    <source>
        <dbReference type="ARBA" id="ARBA00022692"/>
    </source>
</evidence>
<evidence type="ECO:0000256" key="11">
    <source>
        <dbReference type="RuleBase" id="RU003357"/>
    </source>
</evidence>
<dbReference type="KEGG" id="ppn:Palpr_2512"/>
<dbReference type="Proteomes" id="UP000008718">
    <property type="component" value="Chromosome"/>
</dbReference>